<dbReference type="AlphaFoldDB" id="A0A5B2XKK7"/>
<protein>
    <recommendedName>
        <fullName evidence="4">Zinc-finger</fullName>
    </recommendedName>
</protein>
<reference evidence="2 3" key="1">
    <citation type="submission" date="2019-09" db="EMBL/GenBank/DDBJ databases">
        <title>Goodfellowia gen. nov., a new genus of the Pseudonocardineae related to Actinoalloteichus, containing Goodfellowia coeruleoviolacea gen. nov., comb. nov. gen. nov., comb. nov.</title>
        <authorList>
            <person name="Labeda D."/>
        </authorList>
    </citation>
    <scope>NUCLEOTIDE SEQUENCE [LARGE SCALE GENOMIC DNA]</scope>
    <source>
        <strain evidence="2 3">AN110305</strain>
    </source>
</reference>
<dbReference type="EMBL" id="VUOB01000011">
    <property type="protein sequence ID" value="KAA2264297.1"/>
    <property type="molecule type" value="Genomic_DNA"/>
</dbReference>
<sequence length="111" mass="12127">MTGEASTCISSASFGGPSTPASTGRFPMINLHAWQEAAGRLHAISLVDYPLPPRPDETIDTLCGQRITLTRADFRVFPEYQPHKTTCWSCDGEWRRLEGLPPHPALTGSTS</sequence>
<comment type="caution">
    <text evidence="2">The sequence shown here is derived from an EMBL/GenBank/DDBJ whole genome shotgun (WGS) entry which is preliminary data.</text>
</comment>
<accession>A0A5B2XKK7</accession>
<name>A0A5B2XKK7_9PSEU</name>
<dbReference type="InterPro" id="IPR031795">
    <property type="entry name" value="Zf-HC3"/>
</dbReference>
<evidence type="ECO:0008006" key="4">
    <source>
        <dbReference type="Google" id="ProtNLM"/>
    </source>
</evidence>
<dbReference type="Proteomes" id="UP000323454">
    <property type="component" value="Unassembled WGS sequence"/>
</dbReference>
<dbReference type="Gene3D" id="2.30.30.990">
    <property type="entry name" value="Malonyl-[acyl-carrier protein] O-methyltransferase, zinc-finger motif"/>
    <property type="match status" value="1"/>
</dbReference>
<evidence type="ECO:0000256" key="1">
    <source>
        <dbReference type="SAM" id="MobiDB-lite"/>
    </source>
</evidence>
<proteinExistence type="predicted"/>
<dbReference type="OrthoDB" id="3556580at2"/>
<feature type="region of interest" description="Disordered" evidence="1">
    <location>
        <begin position="1"/>
        <end position="20"/>
    </location>
</feature>
<evidence type="ECO:0000313" key="3">
    <source>
        <dbReference type="Proteomes" id="UP000323454"/>
    </source>
</evidence>
<dbReference type="Pfam" id="PF16827">
    <property type="entry name" value="zf-HC3"/>
    <property type="match status" value="1"/>
</dbReference>
<keyword evidence="3" id="KW-1185">Reference proteome</keyword>
<organism evidence="2 3">
    <name type="scientific">Solihabitans fulvus</name>
    <dbReference type="NCBI Taxonomy" id="1892852"/>
    <lineage>
        <taxon>Bacteria</taxon>
        <taxon>Bacillati</taxon>
        <taxon>Actinomycetota</taxon>
        <taxon>Actinomycetes</taxon>
        <taxon>Pseudonocardiales</taxon>
        <taxon>Pseudonocardiaceae</taxon>
        <taxon>Solihabitans</taxon>
    </lineage>
</organism>
<evidence type="ECO:0000313" key="2">
    <source>
        <dbReference type="EMBL" id="KAA2264297.1"/>
    </source>
</evidence>
<gene>
    <name evidence="2" type="ORF">F0L68_07705</name>
</gene>
<feature type="compositionally biased region" description="Polar residues" evidence="1">
    <location>
        <begin position="1"/>
        <end position="13"/>
    </location>
</feature>
<reference evidence="2 3" key="2">
    <citation type="submission" date="2019-09" db="EMBL/GenBank/DDBJ databases">
        <authorList>
            <person name="Jin C."/>
        </authorList>
    </citation>
    <scope>NUCLEOTIDE SEQUENCE [LARGE SCALE GENOMIC DNA]</scope>
    <source>
        <strain evidence="2 3">AN110305</strain>
    </source>
</reference>